<organism evidence="2 3">
    <name type="scientific">Chryseobacterium arachidis</name>
    <dbReference type="NCBI Taxonomy" id="1416778"/>
    <lineage>
        <taxon>Bacteria</taxon>
        <taxon>Pseudomonadati</taxon>
        <taxon>Bacteroidota</taxon>
        <taxon>Flavobacteriia</taxon>
        <taxon>Flavobacteriales</taxon>
        <taxon>Weeksellaceae</taxon>
        <taxon>Chryseobacterium group</taxon>
        <taxon>Chryseobacterium</taxon>
    </lineage>
</organism>
<dbReference type="Proteomes" id="UP000184518">
    <property type="component" value="Unassembled WGS sequence"/>
</dbReference>
<proteinExistence type="predicted"/>
<dbReference type="AlphaFoldDB" id="A0A1M4Y700"/>
<feature type="transmembrane region" description="Helical" evidence="1">
    <location>
        <begin position="83"/>
        <end position="107"/>
    </location>
</feature>
<reference evidence="3" key="1">
    <citation type="submission" date="2016-11" db="EMBL/GenBank/DDBJ databases">
        <authorList>
            <person name="Varghese N."/>
            <person name="Submissions S."/>
        </authorList>
    </citation>
    <scope>NUCLEOTIDE SEQUENCE [LARGE SCALE GENOMIC DNA]</scope>
    <source>
        <strain evidence="3">DSM 27619</strain>
    </source>
</reference>
<keyword evidence="3" id="KW-1185">Reference proteome</keyword>
<evidence type="ECO:0000256" key="1">
    <source>
        <dbReference type="SAM" id="Phobius"/>
    </source>
</evidence>
<keyword evidence="1" id="KW-0472">Membrane</keyword>
<protein>
    <submittedName>
        <fullName evidence="2">Uncharacterized protein</fullName>
    </submittedName>
</protein>
<dbReference type="OrthoDB" id="1261352at2"/>
<keyword evidence="1" id="KW-1133">Transmembrane helix</keyword>
<evidence type="ECO:0000313" key="3">
    <source>
        <dbReference type="Proteomes" id="UP000184518"/>
    </source>
</evidence>
<name>A0A1M4Y700_9FLAO</name>
<keyword evidence="1" id="KW-0812">Transmembrane</keyword>
<evidence type="ECO:0000313" key="2">
    <source>
        <dbReference type="EMBL" id="SHF01488.1"/>
    </source>
</evidence>
<dbReference type="RefSeq" id="WP_072954179.1">
    <property type="nucleotide sequence ID" value="NZ_FQUT01000002.1"/>
</dbReference>
<dbReference type="EMBL" id="FQUT01000002">
    <property type="protein sequence ID" value="SHF01488.1"/>
    <property type="molecule type" value="Genomic_DNA"/>
</dbReference>
<feature type="transmembrane region" description="Helical" evidence="1">
    <location>
        <begin position="51"/>
        <end position="71"/>
    </location>
</feature>
<sequence>MKKLASFYFIVLAALNLIMDSIHVGFRFIDLIFLILAGLPLLVNRKWMYKIFGGIISLICFYILVAVFISNLQWIQQNKTEPFWMYGMGYVISLISLSMGLLMMNIVKIKKEVVKI</sequence>
<accession>A0A1M4Y700</accession>
<feature type="transmembrane region" description="Helical" evidence="1">
    <location>
        <begin position="26"/>
        <end position="44"/>
    </location>
</feature>
<dbReference type="STRING" id="1416778.SAMN05443633_102529"/>
<gene>
    <name evidence="2" type="ORF">SAMN05443633_102529</name>
</gene>